<evidence type="ECO:0000256" key="3">
    <source>
        <dbReference type="ARBA" id="ARBA00022692"/>
    </source>
</evidence>
<keyword evidence="4 6" id="KW-1133">Transmembrane helix</keyword>
<feature type="transmembrane region" description="Helical" evidence="6">
    <location>
        <begin position="58"/>
        <end position="81"/>
    </location>
</feature>
<keyword evidence="3 6" id="KW-0812">Transmembrane</keyword>
<proteinExistence type="predicted"/>
<feature type="transmembrane region" description="Helical" evidence="6">
    <location>
        <begin position="122"/>
        <end position="150"/>
    </location>
</feature>
<feature type="domain" description="Major facilitator superfamily (MFS) profile" evidence="7">
    <location>
        <begin position="245"/>
        <end position="423"/>
    </location>
</feature>
<organism evidence="8">
    <name type="scientific">Caldicellulosiruptor owensensis</name>
    <dbReference type="NCBI Taxonomy" id="55205"/>
    <lineage>
        <taxon>Bacteria</taxon>
        <taxon>Bacillati</taxon>
        <taxon>Bacillota</taxon>
        <taxon>Bacillota incertae sedis</taxon>
        <taxon>Caldicellulosiruptorales</taxon>
        <taxon>Caldicellulosiruptoraceae</taxon>
        <taxon>Caldicellulosiruptor</taxon>
    </lineage>
</organism>
<dbReference type="PROSITE" id="PS50850">
    <property type="entry name" value="MFS"/>
    <property type="match status" value="1"/>
</dbReference>
<feature type="transmembrane region" description="Helical" evidence="6">
    <location>
        <begin position="311"/>
        <end position="328"/>
    </location>
</feature>
<feature type="transmembrane region" description="Helical" evidence="6">
    <location>
        <begin position="373"/>
        <end position="393"/>
    </location>
</feature>
<evidence type="ECO:0000256" key="1">
    <source>
        <dbReference type="ARBA" id="ARBA00004651"/>
    </source>
</evidence>
<feature type="transmembrane region" description="Helical" evidence="6">
    <location>
        <begin position="399"/>
        <end position="420"/>
    </location>
</feature>
<feature type="transmembrane region" description="Helical" evidence="6">
    <location>
        <begin position="190"/>
        <end position="211"/>
    </location>
</feature>
<dbReference type="PANTHER" id="PTHR23526:SF1">
    <property type="entry name" value="MAJOR FACILITATOR SUPERFAMILY MFS_1"/>
    <property type="match status" value="1"/>
</dbReference>
<keyword evidence="5 6" id="KW-0472">Membrane</keyword>
<dbReference type="PANTHER" id="PTHR23526">
    <property type="entry name" value="INTEGRAL MEMBRANE TRANSPORT PROTEIN-RELATED"/>
    <property type="match status" value="1"/>
</dbReference>
<accession>A0A7C5V5G9</accession>
<name>A0A7C5V5G9_9FIRM</name>
<comment type="caution">
    <text evidence="8">The sequence shown here is derived from an EMBL/GenBank/DDBJ whole genome shotgun (WGS) entry which is preliminary data.</text>
</comment>
<evidence type="ECO:0000256" key="6">
    <source>
        <dbReference type="SAM" id="Phobius"/>
    </source>
</evidence>
<dbReference type="InterPro" id="IPR020846">
    <property type="entry name" value="MFS_dom"/>
</dbReference>
<evidence type="ECO:0000256" key="2">
    <source>
        <dbReference type="ARBA" id="ARBA00022448"/>
    </source>
</evidence>
<feature type="transmembrane region" description="Helical" evidence="6">
    <location>
        <begin position="93"/>
        <end position="116"/>
    </location>
</feature>
<dbReference type="InterPro" id="IPR052528">
    <property type="entry name" value="Sugar_transport-like"/>
</dbReference>
<dbReference type="Pfam" id="PF07690">
    <property type="entry name" value="MFS_1"/>
    <property type="match status" value="1"/>
</dbReference>
<feature type="transmembrane region" description="Helical" evidence="6">
    <location>
        <begin position="281"/>
        <end position="299"/>
    </location>
</feature>
<dbReference type="InterPro" id="IPR036259">
    <property type="entry name" value="MFS_trans_sf"/>
</dbReference>
<dbReference type="InterPro" id="IPR011701">
    <property type="entry name" value="MFS"/>
</dbReference>
<evidence type="ECO:0000256" key="4">
    <source>
        <dbReference type="ARBA" id="ARBA00022989"/>
    </source>
</evidence>
<dbReference type="EMBL" id="DRUZ01000062">
    <property type="protein sequence ID" value="HHS01845.1"/>
    <property type="molecule type" value="Genomic_DNA"/>
</dbReference>
<comment type="subcellular location">
    <subcellularLocation>
        <location evidence="1">Cell membrane</location>
        <topology evidence="1">Multi-pass membrane protein</topology>
    </subcellularLocation>
</comment>
<dbReference type="Gene3D" id="1.20.1250.20">
    <property type="entry name" value="MFS general substrate transporter like domains"/>
    <property type="match status" value="2"/>
</dbReference>
<dbReference type="AlphaFoldDB" id="A0A7C5V5G9"/>
<dbReference type="GO" id="GO:0022857">
    <property type="term" value="F:transmembrane transporter activity"/>
    <property type="evidence" value="ECO:0007669"/>
    <property type="project" value="InterPro"/>
</dbReference>
<evidence type="ECO:0000256" key="5">
    <source>
        <dbReference type="ARBA" id="ARBA00023136"/>
    </source>
</evidence>
<evidence type="ECO:0000313" key="8">
    <source>
        <dbReference type="EMBL" id="HHS01845.1"/>
    </source>
</evidence>
<gene>
    <name evidence="8" type="ORF">ENL71_04855</name>
</gene>
<dbReference type="GO" id="GO:0005886">
    <property type="term" value="C:plasma membrane"/>
    <property type="evidence" value="ECO:0007669"/>
    <property type="project" value="UniProtKB-SubCell"/>
</dbReference>
<feature type="transmembrane region" description="Helical" evidence="6">
    <location>
        <begin position="29"/>
        <end position="52"/>
    </location>
</feature>
<keyword evidence="2" id="KW-0813">Transport</keyword>
<sequence length="423" mass="48163">MTSEDQERELKKLEVFAYKNLKKNSIISIADGAVFAIGSGMLPVSTVIVYFISNYVHSNTLIGLLTTLNVLLSNSPQILVAKKLEMLETYKEYFIKVALLMRLMWFLLAINVFLFAAKNELLFIILFYIIFSLQGFFASFANITWFNLILKLVPERQRSKFFGIRSSIGGLCETFGAFLMGRILRLLHFPYNYGLLFLISFLIMMLSLYIASMMKEIPIKKPKKKIDNKHYFRSMFLILKEDRNFTYYLLSVLFIGALGKMPFGFQTIFAKNSLSISTQHVAVATTILLFSQTVGYMLWGLIGSKYGFKSTLLISALIFLPAIYFTYLMSSVEMYYLSVALFGIAQSARNVNESNMAAKLCKEPLKQPSYIGLRNFLMGPFFAFNSIIAGSIIDILGKNLLFIISFSCMVLGFFILCFLVKED</sequence>
<feature type="transmembrane region" description="Helical" evidence="6">
    <location>
        <begin position="162"/>
        <end position="184"/>
    </location>
</feature>
<reference evidence="8" key="1">
    <citation type="journal article" date="2020" name="mSystems">
        <title>Genome- and Community-Level Interaction Insights into Carbon Utilization and Element Cycling Functions of Hydrothermarchaeota in Hydrothermal Sediment.</title>
        <authorList>
            <person name="Zhou Z."/>
            <person name="Liu Y."/>
            <person name="Xu W."/>
            <person name="Pan J."/>
            <person name="Luo Z.H."/>
            <person name="Li M."/>
        </authorList>
    </citation>
    <scope>NUCLEOTIDE SEQUENCE [LARGE SCALE GENOMIC DNA]</scope>
    <source>
        <strain evidence="8">SpSt-102</strain>
    </source>
</reference>
<feature type="transmembrane region" description="Helical" evidence="6">
    <location>
        <begin position="245"/>
        <end position="269"/>
    </location>
</feature>
<evidence type="ECO:0000259" key="7">
    <source>
        <dbReference type="PROSITE" id="PS50850"/>
    </source>
</evidence>
<protein>
    <submittedName>
        <fullName evidence="8">MFS transporter</fullName>
    </submittedName>
</protein>
<dbReference type="SUPFAM" id="SSF103473">
    <property type="entry name" value="MFS general substrate transporter"/>
    <property type="match status" value="1"/>
</dbReference>